<reference evidence="2" key="1">
    <citation type="journal article" date="2019" name="Int. J. Syst. Evol. Microbiol.">
        <title>The Global Catalogue of Microorganisms (GCM) 10K type strain sequencing project: providing services to taxonomists for standard genome sequencing and annotation.</title>
        <authorList>
            <consortium name="The Broad Institute Genomics Platform"/>
            <consortium name="The Broad Institute Genome Sequencing Center for Infectious Disease"/>
            <person name="Wu L."/>
            <person name="Ma J."/>
        </authorList>
    </citation>
    <scope>NUCLEOTIDE SEQUENCE [LARGE SCALE GENOMIC DNA]</scope>
    <source>
        <strain evidence="2">IBRC-M 10908</strain>
    </source>
</reference>
<evidence type="ECO:0000313" key="1">
    <source>
        <dbReference type="EMBL" id="MFC4333827.1"/>
    </source>
</evidence>
<gene>
    <name evidence="1" type="ORF">ACFPET_01290</name>
</gene>
<dbReference type="Gene3D" id="2.130.10.10">
    <property type="entry name" value="YVTN repeat-like/Quinoprotein amine dehydrogenase"/>
    <property type="match status" value="1"/>
</dbReference>
<dbReference type="InterPro" id="IPR011047">
    <property type="entry name" value="Quinoprotein_ADH-like_sf"/>
</dbReference>
<accession>A0ABV8TTN7</accession>
<comment type="caution">
    <text evidence="1">The sequence shown here is derived from an EMBL/GenBank/DDBJ whole genome shotgun (WGS) entry which is preliminary data.</text>
</comment>
<protein>
    <recommendedName>
        <fullName evidence="3">PQQ-like domain-containing protein</fullName>
    </recommendedName>
</protein>
<name>A0ABV8TTN7_9ACTN</name>
<organism evidence="1 2">
    <name type="scientific">Salininema proteolyticum</name>
    <dbReference type="NCBI Taxonomy" id="1607685"/>
    <lineage>
        <taxon>Bacteria</taxon>
        <taxon>Bacillati</taxon>
        <taxon>Actinomycetota</taxon>
        <taxon>Actinomycetes</taxon>
        <taxon>Glycomycetales</taxon>
        <taxon>Glycomycetaceae</taxon>
        <taxon>Salininema</taxon>
    </lineage>
</organism>
<dbReference type="Proteomes" id="UP001595823">
    <property type="component" value="Unassembled WGS sequence"/>
</dbReference>
<dbReference type="RefSeq" id="WP_380617556.1">
    <property type="nucleotide sequence ID" value="NZ_JBHSDK010000001.1"/>
</dbReference>
<dbReference type="InterPro" id="IPR015943">
    <property type="entry name" value="WD40/YVTN_repeat-like_dom_sf"/>
</dbReference>
<dbReference type="SUPFAM" id="SSF50998">
    <property type="entry name" value="Quinoprotein alcohol dehydrogenase-like"/>
    <property type="match status" value="1"/>
</dbReference>
<proteinExistence type="predicted"/>
<dbReference type="EMBL" id="JBHSDK010000001">
    <property type="protein sequence ID" value="MFC4333827.1"/>
    <property type="molecule type" value="Genomic_DNA"/>
</dbReference>
<keyword evidence="2" id="KW-1185">Reference proteome</keyword>
<sequence length="413" mass="44466">MSSKSDKEARMAMGGRAALYTGAAAATVLLVSLVFWAVGDDDPDENRPESPVALSPSPVEEAGMTVEPAWLDVEGSSIELVANRLVVAEEADGTSSAEVFDATSGELISEIPFDHYLETDCGDDKFLGAFDYNGQALLLHAGHTTTKSMGEFRVVEADTGEELWTTEWETTEDCAWPTVEMRSDTTFLVKGGHDIAKGRGRVGADDASLMEIEFPGDPIGMQDREVITWRQEDESAHLYKSAIDGLAAFDTEMELEDKPGSIVNGYLSVRRDDGVVLVDLDTGKIAAEIPEATKCAFDGDSVVTCVKKGEGLAGYSLEDGSLLWEAGDDPSLKRYGQDVEVALQEAEDGYLIASMEGPLADWTVIDTLEGKAESKPIEGHLMGYGEESVLISDLYKGSAVRGSLHDVSWPWGN</sequence>
<evidence type="ECO:0000313" key="2">
    <source>
        <dbReference type="Proteomes" id="UP001595823"/>
    </source>
</evidence>
<evidence type="ECO:0008006" key="3">
    <source>
        <dbReference type="Google" id="ProtNLM"/>
    </source>
</evidence>